<dbReference type="Pfam" id="PF00494">
    <property type="entry name" value="SQS_PSY"/>
    <property type="match status" value="1"/>
</dbReference>
<reference evidence="3 4" key="1">
    <citation type="submission" date="2017-01" db="EMBL/GenBank/DDBJ databases">
        <authorList>
            <person name="Mah S.A."/>
            <person name="Swanson W.J."/>
            <person name="Moy G.W."/>
            <person name="Vacquier V.D."/>
        </authorList>
    </citation>
    <scope>NUCLEOTIDE SEQUENCE [LARGE SCALE GENOMIC DNA]</scope>
    <source>
        <strain evidence="3 4">CPCC 203464</strain>
    </source>
</reference>
<comment type="pathway">
    <text evidence="1">Carotenoid biosynthesis; phytoene biosynthesis.</text>
</comment>
<dbReference type="EMBL" id="FTNT01000012">
    <property type="protein sequence ID" value="SIS20685.1"/>
    <property type="molecule type" value="Genomic_DNA"/>
</dbReference>
<protein>
    <submittedName>
        <fullName evidence="3">Phytoene synthase</fullName>
    </submittedName>
</protein>
<dbReference type="InterPro" id="IPR044843">
    <property type="entry name" value="Trans_IPPS_bact-type"/>
</dbReference>
<dbReference type="InterPro" id="IPR008949">
    <property type="entry name" value="Isoprenoid_synthase_dom_sf"/>
</dbReference>
<dbReference type="InterPro" id="IPR002060">
    <property type="entry name" value="Squ/phyt_synthse"/>
</dbReference>
<accession>A0A1N7H738</accession>
<dbReference type="Gene3D" id="1.10.600.10">
    <property type="entry name" value="Farnesyl Diphosphate Synthase"/>
    <property type="match status" value="1"/>
</dbReference>
<dbReference type="AlphaFoldDB" id="A0A1N7H738"/>
<sequence length="313" mass="34490">MTTPSRRLGYRQARAVTAEHGTTYYLATRLLTPPQRRAVHALYAFARRVDDIVDVDTAVDVDHADVGDRVAATAAIDAIETELFAGLAGTTVTDPGLDALVDTIDTFAIPHHHFRAFLRSMRMDAPSDPLFRNRYHNQDELAEYMYGSAAVIGLQLLPVLGTTTGGSLTEAGRAAASLGVAFQLTNFIRDVGDDLNRDRVYLPLDDLAAFGVDEEMLWACRRTGRSTPELQRALAHQIAVTRAEYRRAETGIALLAPRSRPAIRTAFELYRDILAEVEAADFHIMRTRVRVGTAQRLRRAGRASLGRWSVGSA</sequence>
<dbReference type="SFLD" id="SFLDG01212">
    <property type="entry name" value="Phytoene_synthase_like"/>
    <property type="match status" value="1"/>
</dbReference>
<dbReference type="CDD" id="cd00683">
    <property type="entry name" value="Trans_IPPS_HH"/>
    <property type="match status" value="1"/>
</dbReference>
<dbReference type="PROSITE" id="PS01044">
    <property type="entry name" value="SQUALEN_PHYTOEN_SYN_1"/>
    <property type="match status" value="1"/>
</dbReference>
<dbReference type="UniPathway" id="UPA00799"/>
<evidence type="ECO:0000313" key="3">
    <source>
        <dbReference type="EMBL" id="SIS20685.1"/>
    </source>
</evidence>
<keyword evidence="4" id="KW-1185">Reference proteome</keyword>
<evidence type="ECO:0000256" key="1">
    <source>
        <dbReference type="ARBA" id="ARBA00004684"/>
    </source>
</evidence>
<dbReference type="SFLD" id="SFLDG01018">
    <property type="entry name" value="Squalene/Phytoene_Synthase_Lik"/>
    <property type="match status" value="1"/>
</dbReference>
<evidence type="ECO:0000313" key="4">
    <source>
        <dbReference type="Proteomes" id="UP000186218"/>
    </source>
</evidence>
<dbReference type="GO" id="GO:0016117">
    <property type="term" value="P:carotenoid biosynthetic process"/>
    <property type="evidence" value="ECO:0007669"/>
    <property type="project" value="UniProtKB-ARBA"/>
</dbReference>
<dbReference type="GO" id="GO:0004311">
    <property type="term" value="F:geranylgeranyl diphosphate synthase activity"/>
    <property type="evidence" value="ECO:0007669"/>
    <property type="project" value="InterPro"/>
</dbReference>
<keyword evidence="2" id="KW-0808">Transferase</keyword>
<name>A0A1N7H738_9NOCA</name>
<dbReference type="PANTHER" id="PTHR31480">
    <property type="entry name" value="BIFUNCTIONAL LYCOPENE CYCLASE/PHYTOENE SYNTHASE"/>
    <property type="match status" value="1"/>
</dbReference>
<dbReference type="InterPro" id="IPR033904">
    <property type="entry name" value="Trans_IPPS_HH"/>
</dbReference>
<organism evidence="3 4">
    <name type="scientific">Williamsia sterculiae</name>
    <dbReference type="NCBI Taxonomy" id="1344003"/>
    <lineage>
        <taxon>Bacteria</taxon>
        <taxon>Bacillati</taxon>
        <taxon>Actinomycetota</taxon>
        <taxon>Actinomycetes</taxon>
        <taxon>Mycobacteriales</taxon>
        <taxon>Nocardiaceae</taxon>
        <taxon>Williamsia</taxon>
    </lineage>
</organism>
<dbReference type="RefSeq" id="WP_076482494.1">
    <property type="nucleotide sequence ID" value="NZ_FTNT01000012.1"/>
</dbReference>
<dbReference type="OrthoDB" id="9807580at2"/>
<evidence type="ECO:0000256" key="2">
    <source>
        <dbReference type="ARBA" id="ARBA00022679"/>
    </source>
</evidence>
<gene>
    <name evidence="3" type="ORF">SAMN05445060_3650</name>
</gene>
<dbReference type="SFLD" id="SFLDS00005">
    <property type="entry name" value="Isoprenoid_Synthase_Type_I"/>
    <property type="match status" value="1"/>
</dbReference>
<dbReference type="SUPFAM" id="SSF48576">
    <property type="entry name" value="Terpenoid synthases"/>
    <property type="match status" value="1"/>
</dbReference>
<dbReference type="PROSITE" id="PS01045">
    <property type="entry name" value="SQUALEN_PHYTOEN_SYN_2"/>
    <property type="match status" value="1"/>
</dbReference>
<proteinExistence type="predicted"/>
<dbReference type="Proteomes" id="UP000186218">
    <property type="component" value="Unassembled WGS sequence"/>
</dbReference>
<dbReference type="STRING" id="1344003.SAMN05445060_3650"/>
<dbReference type="GO" id="GO:0051996">
    <property type="term" value="F:squalene synthase [NAD(P)H] activity"/>
    <property type="evidence" value="ECO:0007669"/>
    <property type="project" value="InterPro"/>
</dbReference>
<dbReference type="InterPro" id="IPR019845">
    <property type="entry name" value="Squalene/phytoene_synthase_CS"/>
</dbReference>